<dbReference type="EMBL" id="BLJE01000002">
    <property type="protein sequence ID" value="GFE64780.1"/>
    <property type="molecule type" value="Genomic_DNA"/>
</dbReference>
<evidence type="ECO:0000313" key="1">
    <source>
        <dbReference type="EMBL" id="GFE64780.1"/>
    </source>
</evidence>
<dbReference type="OrthoDB" id="7867825at2"/>
<protein>
    <submittedName>
        <fullName evidence="1">Uncharacterized protein</fullName>
    </submittedName>
</protein>
<evidence type="ECO:0000313" key="2">
    <source>
        <dbReference type="Proteomes" id="UP000436822"/>
    </source>
</evidence>
<name>A0A6N6JG52_9RHOB</name>
<sequence length="101" mass="10909">MESPAQTIPYTLDANGIQLADRPLRIDFGRTDHSTMTAMTKLTGQPAQRQVGCTNGLRALTWRDGTVLVFDTTEFVGWVSAANGSDPRRTAGLSCPSPQTL</sequence>
<proteinExistence type="predicted"/>
<reference evidence="1 2" key="1">
    <citation type="submission" date="2019-12" db="EMBL/GenBank/DDBJ databases">
        <title>Litoreibacter badius sp. nov., a novel bacteriochlorophyll a-containing bacterium in the genus Litoreibacter.</title>
        <authorList>
            <person name="Kanamuro M."/>
            <person name="Takabe Y."/>
            <person name="Mori K."/>
            <person name="Takaichi S."/>
            <person name="Hanada S."/>
        </authorList>
    </citation>
    <scope>NUCLEOTIDE SEQUENCE [LARGE SCALE GENOMIC DNA]</scope>
    <source>
        <strain evidence="1 2">K6</strain>
    </source>
</reference>
<keyword evidence="2" id="KW-1185">Reference proteome</keyword>
<dbReference type="AlphaFoldDB" id="A0A6N6JG52"/>
<dbReference type="RefSeq" id="WP_159806228.1">
    <property type="nucleotide sequence ID" value="NZ_BLJE01000002.1"/>
</dbReference>
<dbReference type="Proteomes" id="UP000436822">
    <property type="component" value="Unassembled WGS sequence"/>
</dbReference>
<gene>
    <name evidence="1" type="ORF">KIN_18540</name>
</gene>
<comment type="caution">
    <text evidence="1">The sequence shown here is derived from an EMBL/GenBank/DDBJ whole genome shotgun (WGS) entry which is preliminary data.</text>
</comment>
<organism evidence="1 2">
    <name type="scientific">Litoreibacter roseus</name>
    <dbReference type="NCBI Taxonomy" id="2601869"/>
    <lineage>
        <taxon>Bacteria</taxon>
        <taxon>Pseudomonadati</taxon>
        <taxon>Pseudomonadota</taxon>
        <taxon>Alphaproteobacteria</taxon>
        <taxon>Rhodobacterales</taxon>
        <taxon>Roseobacteraceae</taxon>
        <taxon>Litoreibacter</taxon>
    </lineage>
</organism>
<accession>A0A6N6JG52</accession>